<sequence>MPGTLSSFSRLVRHGQILCIYPAAFEDEEERIANYSIPDDLLYEEVTLTTSDGIELKCFLLRTVAKQKTRAKSGGSAEVPSGSQSGVSQTSGPRATVIAFHGNGYHVWHHAYSGQNFVKMGCDILLVSYRGYGNSKGRPSEKGLRRDAQAALEYVLADPELSKSPIILHGHSLGGAVAVALIARNPSKIAGLILENTFLSIPLVVKDLPVLRHLTPFIHQTWESRKRILKVPRTTPIMIIAGKKDLVVPETHSRGLWRISRRRGLDIERPKRTSFACGGKQELDEDKPTRTESRDEERKKESEGEDGNPEDLQNDMYLCIPNGTHADTWTSPDYWVAVERFISSIERNVVDLSDLITVSPNIWATLRVSVSQLISPSRSHRQERAYCSQANYET</sequence>
<comment type="caution">
    <text evidence="3">The sequence shown here is derived from an EMBL/GenBank/DDBJ whole genome shotgun (WGS) entry which is preliminary data.</text>
</comment>
<dbReference type="Pfam" id="PF12146">
    <property type="entry name" value="Hydrolase_4"/>
    <property type="match status" value="1"/>
</dbReference>
<name>A0A8H5GA01_9AGAR</name>
<dbReference type="EMBL" id="JAACJM010000042">
    <property type="protein sequence ID" value="KAF5361113.1"/>
    <property type="molecule type" value="Genomic_DNA"/>
</dbReference>
<evidence type="ECO:0000259" key="2">
    <source>
        <dbReference type="Pfam" id="PF12146"/>
    </source>
</evidence>
<dbReference type="GO" id="GO:0008474">
    <property type="term" value="F:palmitoyl-(protein) hydrolase activity"/>
    <property type="evidence" value="ECO:0007669"/>
    <property type="project" value="TreeGrafter"/>
</dbReference>
<dbReference type="Proteomes" id="UP000559256">
    <property type="component" value="Unassembled WGS sequence"/>
</dbReference>
<protein>
    <recommendedName>
        <fullName evidence="2">Serine aminopeptidase S33 domain-containing protein</fullName>
    </recommendedName>
</protein>
<dbReference type="PANTHER" id="PTHR12277:SF81">
    <property type="entry name" value="PROTEIN ABHD13"/>
    <property type="match status" value="1"/>
</dbReference>
<accession>A0A8H5GA01</accession>
<dbReference type="SUPFAM" id="SSF53474">
    <property type="entry name" value="alpha/beta-Hydrolases"/>
    <property type="match status" value="1"/>
</dbReference>
<reference evidence="3 4" key="1">
    <citation type="journal article" date="2020" name="ISME J.">
        <title>Uncovering the hidden diversity of litter-decomposition mechanisms in mushroom-forming fungi.</title>
        <authorList>
            <person name="Floudas D."/>
            <person name="Bentzer J."/>
            <person name="Ahren D."/>
            <person name="Johansson T."/>
            <person name="Persson P."/>
            <person name="Tunlid A."/>
        </authorList>
    </citation>
    <scope>NUCLEOTIDE SEQUENCE [LARGE SCALE GENOMIC DNA]</scope>
    <source>
        <strain evidence="3 4">CBS 291.85</strain>
    </source>
</reference>
<feature type="compositionally biased region" description="Acidic residues" evidence="1">
    <location>
        <begin position="303"/>
        <end position="313"/>
    </location>
</feature>
<feature type="region of interest" description="Disordered" evidence="1">
    <location>
        <begin position="276"/>
        <end position="314"/>
    </location>
</feature>
<feature type="domain" description="Serine aminopeptidase S33" evidence="2">
    <location>
        <begin position="93"/>
        <end position="220"/>
    </location>
</feature>
<gene>
    <name evidence="3" type="ORF">D9758_009083</name>
</gene>
<organism evidence="3 4">
    <name type="scientific">Tetrapyrgos nigripes</name>
    <dbReference type="NCBI Taxonomy" id="182062"/>
    <lineage>
        <taxon>Eukaryota</taxon>
        <taxon>Fungi</taxon>
        <taxon>Dikarya</taxon>
        <taxon>Basidiomycota</taxon>
        <taxon>Agaricomycotina</taxon>
        <taxon>Agaricomycetes</taxon>
        <taxon>Agaricomycetidae</taxon>
        <taxon>Agaricales</taxon>
        <taxon>Marasmiineae</taxon>
        <taxon>Marasmiaceae</taxon>
        <taxon>Tetrapyrgos</taxon>
    </lineage>
</organism>
<dbReference type="AlphaFoldDB" id="A0A8H5GA01"/>
<dbReference type="OrthoDB" id="10249433at2759"/>
<dbReference type="InterPro" id="IPR029058">
    <property type="entry name" value="AB_hydrolase_fold"/>
</dbReference>
<feature type="compositionally biased region" description="Low complexity" evidence="1">
    <location>
        <begin position="79"/>
        <end position="91"/>
    </location>
</feature>
<dbReference type="InterPro" id="IPR022742">
    <property type="entry name" value="Hydrolase_4"/>
</dbReference>
<evidence type="ECO:0000313" key="4">
    <source>
        <dbReference type="Proteomes" id="UP000559256"/>
    </source>
</evidence>
<proteinExistence type="predicted"/>
<feature type="region of interest" description="Disordered" evidence="1">
    <location>
        <begin position="71"/>
        <end position="91"/>
    </location>
</feature>
<dbReference type="PANTHER" id="PTHR12277">
    <property type="entry name" value="ALPHA/BETA HYDROLASE DOMAIN-CONTAINING PROTEIN"/>
    <property type="match status" value="1"/>
</dbReference>
<keyword evidence="4" id="KW-1185">Reference proteome</keyword>
<evidence type="ECO:0000256" key="1">
    <source>
        <dbReference type="SAM" id="MobiDB-lite"/>
    </source>
</evidence>
<dbReference type="GO" id="GO:0016020">
    <property type="term" value="C:membrane"/>
    <property type="evidence" value="ECO:0007669"/>
    <property type="project" value="TreeGrafter"/>
</dbReference>
<dbReference type="Gene3D" id="3.40.50.1820">
    <property type="entry name" value="alpha/beta hydrolase"/>
    <property type="match status" value="1"/>
</dbReference>
<feature type="compositionally biased region" description="Basic and acidic residues" evidence="1">
    <location>
        <begin position="286"/>
        <end position="302"/>
    </location>
</feature>
<evidence type="ECO:0000313" key="3">
    <source>
        <dbReference type="EMBL" id="KAF5361113.1"/>
    </source>
</evidence>